<evidence type="ECO:0000256" key="2">
    <source>
        <dbReference type="SAM" id="Phobius"/>
    </source>
</evidence>
<feature type="transmembrane region" description="Helical" evidence="2">
    <location>
        <begin position="136"/>
        <end position="156"/>
    </location>
</feature>
<gene>
    <name evidence="3" type="ORF">RJ639_030115</name>
</gene>
<feature type="transmembrane region" description="Helical" evidence="2">
    <location>
        <begin position="309"/>
        <end position="325"/>
    </location>
</feature>
<feature type="transmembrane region" description="Helical" evidence="2">
    <location>
        <begin position="421"/>
        <end position="448"/>
    </location>
</feature>
<dbReference type="InterPro" id="IPR008537">
    <property type="entry name" value="DUF819"/>
</dbReference>
<feature type="transmembrane region" description="Helical" evidence="2">
    <location>
        <begin position="231"/>
        <end position="253"/>
    </location>
</feature>
<dbReference type="PANTHER" id="PTHR34289:SF5">
    <property type="entry name" value="KERATIN-ASSOCIATED PROTEIN (DUF819)"/>
    <property type="match status" value="1"/>
</dbReference>
<evidence type="ECO:0000313" key="3">
    <source>
        <dbReference type="EMBL" id="KAK3037222.1"/>
    </source>
</evidence>
<dbReference type="AlphaFoldDB" id="A0AA88X0A4"/>
<name>A0AA88X0A4_9ASTE</name>
<feature type="transmembrane region" description="Helical" evidence="2">
    <location>
        <begin position="337"/>
        <end position="360"/>
    </location>
</feature>
<evidence type="ECO:0000313" key="4">
    <source>
        <dbReference type="Proteomes" id="UP001188597"/>
    </source>
</evidence>
<reference evidence="3" key="1">
    <citation type="submission" date="2022-12" db="EMBL/GenBank/DDBJ databases">
        <title>Draft genome assemblies for two species of Escallonia (Escalloniales).</title>
        <authorList>
            <person name="Chanderbali A."/>
            <person name="Dervinis C."/>
            <person name="Anghel I."/>
            <person name="Soltis D."/>
            <person name="Soltis P."/>
            <person name="Zapata F."/>
        </authorList>
    </citation>
    <scope>NUCLEOTIDE SEQUENCE</scope>
    <source>
        <strain evidence="3">UCBG64.0493</strain>
        <tissue evidence="3">Leaf</tissue>
    </source>
</reference>
<feature type="transmembrane region" description="Helical" evidence="2">
    <location>
        <begin position="202"/>
        <end position="219"/>
    </location>
</feature>
<keyword evidence="2" id="KW-0472">Membrane</keyword>
<evidence type="ECO:0008006" key="5">
    <source>
        <dbReference type="Google" id="ProtNLM"/>
    </source>
</evidence>
<dbReference type="PANTHER" id="PTHR34289">
    <property type="entry name" value="PROTEIN, PUTATIVE (DUF819)-RELATED"/>
    <property type="match status" value="1"/>
</dbReference>
<dbReference type="EMBL" id="JAVXUP010000127">
    <property type="protein sequence ID" value="KAK3037222.1"/>
    <property type="molecule type" value="Genomic_DNA"/>
</dbReference>
<feature type="transmembrane region" description="Helical" evidence="2">
    <location>
        <begin position="366"/>
        <end position="387"/>
    </location>
</feature>
<dbReference type="Pfam" id="PF05684">
    <property type="entry name" value="DUF819"/>
    <property type="match status" value="1"/>
</dbReference>
<keyword evidence="2" id="KW-0812">Transmembrane</keyword>
<feature type="region of interest" description="Disordered" evidence="1">
    <location>
        <begin position="23"/>
        <end position="54"/>
    </location>
</feature>
<dbReference type="Proteomes" id="UP001188597">
    <property type="component" value="Unassembled WGS sequence"/>
</dbReference>
<feature type="transmembrane region" description="Helical" evidence="2">
    <location>
        <begin position="110"/>
        <end position="130"/>
    </location>
</feature>
<organism evidence="3 4">
    <name type="scientific">Escallonia herrerae</name>
    <dbReference type="NCBI Taxonomy" id="1293975"/>
    <lineage>
        <taxon>Eukaryota</taxon>
        <taxon>Viridiplantae</taxon>
        <taxon>Streptophyta</taxon>
        <taxon>Embryophyta</taxon>
        <taxon>Tracheophyta</taxon>
        <taxon>Spermatophyta</taxon>
        <taxon>Magnoliopsida</taxon>
        <taxon>eudicotyledons</taxon>
        <taxon>Gunneridae</taxon>
        <taxon>Pentapetalae</taxon>
        <taxon>asterids</taxon>
        <taxon>campanulids</taxon>
        <taxon>Escalloniales</taxon>
        <taxon>Escalloniaceae</taxon>
        <taxon>Escallonia</taxon>
    </lineage>
</organism>
<protein>
    <recommendedName>
        <fullName evidence="5">Membrane protein YjcL</fullName>
    </recommendedName>
</protein>
<feature type="transmembrane region" description="Helical" evidence="2">
    <location>
        <begin position="168"/>
        <end position="190"/>
    </location>
</feature>
<keyword evidence="4" id="KW-1185">Reference proteome</keyword>
<evidence type="ECO:0000256" key="1">
    <source>
        <dbReference type="SAM" id="MobiDB-lite"/>
    </source>
</evidence>
<comment type="caution">
    <text evidence="3">The sequence shown here is derived from an EMBL/GenBank/DDBJ whole genome shotgun (WGS) entry which is preliminary data.</text>
</comment>
<keyword evidence="2" id="KW-1133">Transmembrane helix</keyword>
<proteinExistence type="predicted"/>
<sequence>MASPTTSLLLLNTLTPSPLLQLSSFPSRHNARTKTPANRLESKPSIHAGKSFSLPPRIATKSPNINLSVTVRSSLNVPLISPQDHWGTWTALLATGAFGLWSEKTKIGNMVSAALVSTLVGLAVSNMGILPYDAPAYSVVLEYLLPLTVPLLLFRANMRDVIRSTGTLLLAFLLGSVATVIGTIVAFLLVPMRTLGQDSWKIAASLMGSYIGGAINFVAISEALGVSSSVLAAGVAADNVICAVYFVVLFALASKIPPEASTSTNGAALASDSGAKLPVLQTATAVAVSFAICKAATCLTEVLGIKGGNLPGITAIVVVLATLLPKHFGSLAPAGETIAIVLMQVFFAVVGASGSVWNVIHTAPCIFMFAFVQVTVHLIVILGLGKLFRLDLKLLLLASNANIGGPTTACGMATAKGWGSLVVPAVLAGILGISIATFLGIGFGTLVLKNL</sequence>
<accession>A0AA88X0A4</accession>